<evidence type="ECO:0000256" key="1">
    <source>
        <dbReference type="SAM" id="Phobius"/>
    </source>
</evidence>
<dbReference type="PROSITE" id="PS51832">
    <property type="entry name" value="HD_GYP"/>
    <property type="match status" value="1"/>
</dbReference>
<name>A0A7X0HSQ6_9BACI</name>
<dbReference type="InterPro" id="IPR003594">
    <property type="entry name" value="HATPase_dom"/>
</dbReference>
<organism evidence="3 4">
    <name type="scientific">Bacillus benzoevorans</name>
    <dbReference type="NCBI Taxonomy" id="1456"/>
    <lineage>
        <taxon>Bacteria</taxon>
        <taxon>Bacillati</taxon>
        <taxon>Bacillota</taxon>
        <taxon>Bacilli</taxon>
        <taxon>Bacillales</taxon>
        <taxon>Bacillaceae</taxon>
        <taxon>Bacillus</taxon>
    </lineage>
</organism>
<keyword evidence="1" id="KW-0812">Transmembrane</keyword>
<feature type="transmembrane region" description="Helical" evidence="1">
    <location>
        <begin position="6"/>
        <end position="24"/>
    </location>
</feature>
<dbReference type="PROSITE" id="PS51257">
    <property type="entry name" value="PROKAR_LIPOPROTEIN"/>
    <property type="match status" value="1"/>
</dbReference>
<dbReference type="SUPFAM" id="SSF55874">
    <property type="entry name" value="ATPase domain of HSP90 chaperone/DNA topoisomerase II/histidine kinase"/>
    <property type="match status" value="1"/>
</dbReference>
<reference evidence="3 4" key="1">
    <citation type="submission" date="2020-08" db="EMBL/GenBank/DDBJ databases">
        <title>Genomic Encyclopedia of Type Strains, Phase IV (KMG-IV): sequencing the most valuable type-strain genomes for metagenomic binning, comparative biology and taxonomic classification.</title>
        <authorList>
            <person name="Goeker M."/>
        </authorList>
    </citation>
    <scope>NUCLEOTIDE SEQUENCE [LARGE SCALE GENOMIC DNA]</scope>
    <source>
        <strain evidence="3 4">DSM 5391</strain>
    </source>
</reference>
<dbReference type="RefSeq" id="WP_184526865.1">
    <property type="nucleotide sequence ID" value="NZ_JACHGK010000009.1"/>
</dbReference>
<feature type="transmembrane region" description="Helical" evidence="1">
    <location>
        <begin position="167"/>
        <end position="187"/>
    </location>
</feature>
<dbReference type="Proteomes" id="UP000531594">
    <property type="component" value="Unassembled WGS sequence"/>
</dbReference>
<keyword evidence="1" id="KW-1133">Transmembrane helix</keyword>
<feature type="transmembrane region" description="Helical" evidence="1">
    <location>
        <begin position="193"/>
        <end position="212"/>
    </location>
</feature>
<evidence type="ECO:0000259" key="2">
    <source>
        <dbReference type="PROSITE" id="PS51832"/>
    </source>
</evidence>
<sequence>MKFINWYTISLVIIACLAFFYSCIAIDLSDITIFIVMIVIVIVLEIIPIRLPSGDQYAAGSIGFLFLLIHSGFPYAVLAIYCATLAYYVKSLRRGKIPPIRLFVTIGMYVLSVFAALIVWKFSNELNVFLGVTLAALVFEVVNFVILEGLGATVFNKKMFTNIKPKLVEVVITAFISTIVISRLIIIKTDLDLIVSMIYTLFFLLILIYFSFEFTKQLSLRKSTSSAFIQVLEGRIAPNLAGHGNRVGIICDTILEDIGYPKKKRNDLVQAAVIHDIGKALIPSYIFRKRGNLTLSEEREYKSHPEKAVEFVKVMFPKETFSDWILYHHERWDGKGFPKGLKEEEIPLESRIIALANELDHIISRQKDPETILKIVKERSGTLLDPKLVAKVNLQHIEMMIEDIQSLLYPEELPQENQMTESQSSFNNPYSNLGDSFFIQMKYGEVVSTKVELPDEFLQSLSNAAIERQELVHETFMDNNVSLDLYVEPLQNGEVSIFAHDIAPYLDYRKKLEQSILESYIGIIQTLSNGKIKLHSIKSNLVNQLGEIISDIDINKNADVPKSRDLIKEILAQNPTEIESMRVQLAVTEAATNTLKHATGGNLSVYRINDRLQFLISDKGSGIPLHEIPKTILVSGYSSKRSLGQGFKMISSFSDGAQIYTSQKGTCILIEYKLRK</sequence>
<dbReference type="AlphaFoldDB" id="A0A7X0HSQ6"/>
<dbReference type="Gene3D" id="1.10.3210.10">
    <property type="entry name" value="Hypothetical protein af1432"/>
    <property type="match status" value="1"/>
</dbReference>
<protein>
    <submittedName>
        <fullName evidence="3">Anti-sigma regulatory factor (Ser/Thr protein kinase)</fullName>
    </submittedName>
</protein>
<dbReference type="PANTHER" id="PTHR43155:SF2">
    <property type="entry name" value="CYCLIC DI-GMP PHOSPHODIESTERASE PA4108"/>
    <property type="match status" value="1"/>
</dbReference>
<dbReference type="SUPFAM" id="SSF109604">
    <property type="entry name" value="HD-domain/PDEase-like"/>
    <property type="match status" value="1"/>
</dbReference>
<dbReference type="CDD" id="cd00077">
    <property type="entry name" value="HDc"/>
    <property type="match status" value="1"/>
</dbReference>
<accession>A0A7X0HSQ6</accession>
<feature type="transmembrane region" description="Helical" evidence="1">
    <location>
        <begin position="128"/>
        <end position="155"/>
    </location>
</feature>
<feature type="domain" description="HD-GYP" evidence="2">
    <location>
        <begin position="218"/>
        <end position="409"/>
    </location>
</feature>
<proteinExistence type="predicted"/>
<keyword evidence="4" id="KW-1185">Reference proteome</keyword>
<dbReference type="Pfam" id="PF13487">
    <property type="entry name" value="HD_5"/>
    <property type="match status" value="1"/>
</dbReference>
<dbReference type="InterPro" id="IPR036890">
    <property type="entry name" value="HATPase_C_sf"/>
</dbReference>
<dbReference type="Pfam" id="PF13581">
    <property type="entry name" value="HATPase_c_2"/>
    <property type="match status" value="1"/>
</dbReference>
<dbReference type="InterPro" id="IPR037522">
    <property type="entry name" value="HD_GYP_dom"/>
</dbReference>
<feature type="transmembrane region" description="Helical" evidence="1">
    <location>
        <begin position="100"/>
        <end position="122"/>
    </location>
</feature>
<feature type="transmembrane region" description="Helical" evidence="1">
    <location>
        <begin position="57"/>
        <end position="88"/>
    </location>
</feature>
<feature type="transmembrane region" description="Helical" evidence="1">
    <location>
        <begin position="31"/>
        <end position="51"/>
    </location>
</feature>
<keyword evidence="1" id="KW-0472">Membrane</keyword>
<dbReference type="PANTHER" id="PTHR43155">
    <property type="entry name" value="CYCLIC DI-GMP PHOSPHODIESTERASE PA4108-RELATED"/>
    <property type="match status" value="1"/>
</dbReference>
<evidence type="ECO:0000313" key="3">
    <source>
        <dbReference type="EMBL" id="MBB6446138.1"/>
    </source>
</evidence>
<dbReference type="Gene3D" id="3.30.565.10">
    <property type="entry name" value="Histidine kinase-like ATPase, C-terminal domain"/>
    <property type="match status" value="1"/>
</dbReference>
<dbReference type="EMBL" id="JACHGK010000009">
    <property type="protein sequence ID" value="MBB6446138.1"/>
    <property type="molecule type" value="Genomic_DNA"/>
</dbReference>
<evidence type="ECO:0000313" key="4">
    <source>
        <dbReference type="Proteomes" id="UP000531594"/>
    </source>
</evidence>
<comment type="caution">
    <text evidence="3">The sequence shown here is derived from an EMBL/GenBank/DDBJ whole genome shotgun (WGS) entry which is preliminary data.</text>
</comment>
<dbReference type="InterPro" id="IPR003607">
    <property type="entry name" value="HD/PDEase_dom"/>
</dbReference>
<gene>
    <name evidence="3" type="ORF">HNR53_002788</name>
</gene>